<dbReference type="EMBL" id="QQOH01000001">
    <property type="protein sequence ID" value="RDE24935.1"/>
    <property type="molecule type" value="Genomic_DNA"/>
</dbReference>
<evidence type="ECO:0000313" key="10">
    <source>
        <dbReference type="EMBL" id="RDE24935.1"/>
    </source>
</evidence>
<proteinExistence type="inferred from homology"/>
<dbReference type="GO" id="GO:1990961">
    <property type="term" value="P:xenobiotic detoxification by transmembrane export across the plasma membrane"/>
    <property type="evidence" value="ECO:0007669"/>
    <property type="project" value="UniProtKB-ARBA"/>
</dbReference>
<evidence type="ECO:0000256" key="2">
    <source>
        <dbReference type="ARBA" id="ARBA00022448"/>
    </source>
</evidence>
<comment type="similarity">
    <text evidence="7 8">Belongs to the drug/metabolite transporter (DMT) superfamily. Small multidrug resistance (SMR) (TC 2.A.7.1) family.</text>
</comment>
<keyword evidence="2" id="KW-0813">Transport</keyword>
<keyword evidence="4 8" id="KW-0812">Transmembrane</keyword>
<dbReference type="FunFam" id="1.10.3730.20:FF:000001">
    <property type="entry name" value="Quaternary ammonium compound resistance transporter SugE"/>
    <property type="match status" value="1"/>
</dbReference>
<dbReference type="InterPro" id="IPR000390">
    <property type="entry name" value="Small_drug/metabolite_transptr"/>
</dbReference>
<keyword evidence="3" id="KW-1003">Cell membrane</keyword>
<evidence type="ECO:0000256" key="5">
    <source>
        <dbReference type="ARBA" id="ARBA00022989"/>
    </source>
</evidence>
<reference evidence="10 11" key="1">
    <citation type="submission" date="2018-07" db="EMBL/GenBank/DDBJ databases">
        <title>Motiliproteus coralliicola sp. nov., a bacterium isolated from Coral.</title>
        <authorList>
            <person name="Wang G."/>
        </authorList>
    </citation>
    <scope>NUCLEOTIDE SEQUENCE [LARGE SCALE GENOMIC DNA]</scope>
    <source>
        <strain evidence="10 11">C34</strain>
    </source>
</reference>
<dbReference type="Proteomes" id="UP000253769">
    <property type="component" value="Unassembled WGS sequence"/>
</dbReference>
<evidence type="ECO:0000256" key="7">
    <source>
        <dbReference type="ARBA" id="ARBA00038032"/>
    </source>
</evidence>
<comment type="caution">
    <text evidence="10">The sequence shown here is derived from an EMBL/GenBank/DDBJ whole genome shotgun (WGS) entry which is preliminary data.</text>
</comment>
<organism evidence="10 11">
    <name type="scientific">Motiliproteus coralliicola</name>
    <dbReference type="NCBI Taxonomy" id="2283196"/>
    <lineage>
        <taxon>Bacteria</taxon>
        <taxon>Pseudomonadati</taxon>
        <taxon>Pseudomonadota</taxon>
        <taxon>Gammaproteobacteria</taxon>
        <taxon>Oceanospirillales</taxon>
        <taxon>Oceanospirillaceae</taxon>
        <taxon>Motiliproteus</taxon>
    </lineage>
</organism>
<dbReference type="RefSeq" id="WP_114694527.1">
    <property type="nucleotide sequence ID" value="NZ_QQOH01000001.1"/>
</dbReference>
<dbReference type="Gene3D" id="1.10.3730.20">
    <property type="match status" value="1"/>
</dbReference>
<dbReference type="GO" id="GO:0005886">
    <property type="term" value="C:plasma membrane"/>
    <property type="evidence" value="ECO:0007669"/>
    <property type="project" value="UniProtKB-SubCell"/>
</dbReference>
<dbReference type="Pfam" id="PF00893">
    <property type="entry name" value="Multi_Drug_Res"/>
    <property type="match status" value="1"/>
</dbReference>
<evidence type="ECO:0000256" key="3">
    <source>
        <dbReference type="ARBA" id="ARBA00022475"/>
    </source>
</evidence>
<evidence type="ECO:0000256" key="6">
    <source>
        <dbReference type="ARBA" id="ARBA00023136"/>
    </source>
</evidence>
<evidence type="ECO:0000256" key="1">
    <source>
        <dbReference type="ARBA" id="ARBA00004651"/>
    </source>
</evidence>
<dbReference type="InterPro" id="IPR037185">
    <property type="entry name" value="EmrE-like"/>
</dbReference>
<dbReference type="PANTHER" id="PTHR30561">
    <property type="entry name" value="SMR FAMILY PROTON-DEPENDENT DRUG EFFLUX TRANSPORTER SUGE"/>
    <property type="match status" value="1"/>
</dbReference>
<feature type="transmembrane region" description="Helical" evidence="9">
    <location>
        <begin position="33"/>
        <end position="51"/>
    </location>
</feature>
<feature type="transmembrane region" description="Helical" evidence="9">
    <location>
        <begin position="58"/>
        <end position="79"/>
    </location>
</feature>
<accession>A0A369WZI9</accession>
<keyword evidence="6 9" id="KW-0472">Membrane</keyword>
<dbReference type="InterPro" id="IPR045324">
    <property type="entry name" value="Small_multidrug_res"/>
</dbReference>
<keyword evidence="11" id="KW-1185">Reference proteome</keyword>
<gene>
    <name evidence="10" type="ORF">DV711_04970</name>
</gene>
<dbReference type="GO" id="GO:0022857">
    <property type="term" value="F:transmembrane transporter activity"/>
    <property type="evidence" value="ECO:0007669"/>
    <property type="project" value="InterPro"/>
</dbReference>
<dbReference type="PANTHER" id="PTHR30561:SF1">
    <property type="entry name" value="MULTIDRUG TRANSPORTER EMRE"/>
    <property type="match status" value="1"/>
</dbReference>
<dbReference type="OrthoDB" id="9808638at2"/>
<dbReference type="AlphaFoldDB" id="A0A369WZI9"/>
<evidence type="ECO:0000313" key="11">
    <source>
        <dbReference type="Proteomes" id="UP000253769"/>
    </source>
</evidence>
<sequence length="108" mass="11435">MNPWFALAGAIILEVSGTISMKLSDGFTKLVPSVLIFVFYAASFAILTLALKKIDIGIAYAIWAGVGTALIAVIGVLYFKEPYSIMKGVSIFLIIAGVVGLNLSGLKH</sequence>
<protein>
    <submittedName>
        <fullName evidence="10">QacE family quaternary ammonium compound efflux SMR transporter</fullName>
    </submittedName>
</protein>
<evidence type="ECO:0000256" key="9">
    <source>
        <dbReference type="SAM" id="Phobius"/>
    </source>
</evidence>
<dbReference type="SUPFAM" id="SSF103481">
    <property type="entry name" value="Multidrug resistance efflux transporter EmrE"/>
    <property type="match status" value="1"/>
</dbReference>
<feature type="transmembrane region" description="Helical" evidence="9">
    <location>
        <begin position="85"/>
        <end position="106"/>
    </location>
</feature>
<keyword evidence="5 9" id="KW-1133">Transmembrane helix</keyword>
<name>A0A369WZI9_9GAMM</name>
<evidence type="ECO:0000256" key="4">
    <source>
        <dbReference type="ARBA" id="ARBA00022692"/>
    </source>
</evidence>
<evidence type="ECO:0000256" key="8">
    <source>
        <dbReference type="RuleBase" id="RU003942"/>
    </source>
</evidence>
<comment type="subcellular location">
    <subcellularLocation>
        <location evidence="1 8">Cell membrane</location>
        <topology evidence="1 8">Multi-pass membrane protein</topology>
    </subcellularLocation>
</comment>